<gene>
    <name evidence="3" type="ORF">FHE65_28850</name>
    <name evidence="2" type="ORF">FHE65_34075</name>
</gene>
<evidence type="ECO:0000313" key="2">
    <source>
        <dbReference type="EMBL" id="TNC27926.1"/>
    </source>
</evidence>
<organism evidence="3 4">
    <name type="scientific">Mumia zhuanghuii</name>
    <dbReference type="NCBI Taxonomy" id="2585211"/>
    <lineage>
        <taxon>Bacteria</taxon>
        <taxon>Bacillati</taxon>
        <taxon>Actinomycetota</taxon>
        <taxon>Actinomycetes</taxon>
        <taxon>Propionibacteriales</taxon>
        <taxon>Nocardioidaceae</taxon>
        <taxon>Mumia</taxon>
    </lineage>
</organism>
<dbReference type="Proteomes" id="UP000306740">
    <property type="component" value="Unassembled WGS sequence"/>
</dbReference>
<protein>
    <recommendedName>
        <fullName evidence="5">Membrane protein YczE</fullName>
    </recommendedName>
</protein>
<evidence type="ECO:0000313" key="4">
    <source>
        <dbReference type="Proteomes" id="UP000306740"/>
    </source>
</evidence>
<keyword evidence="1" id="KW-0472">Membrane</keyword>
<dbReference type="PANTHER" id="PTHR40078:SF1">
    <property type="entry name" value="INTEGRAL MEMBRANE PROTEIN"/>
    <property type="match status" value="1"/>
</dbReference>
<dbReference type="RefSeq" id="WP_139107076.1">
    <property type="nucleotide sequence ID" value="NZ_VDFR01000169.1"/>
</dbReference>
<name>A0A5C4MB15_9ACTN</name>
<feature type="transmembrane region" description="Helical" evidence="1">
    <location>
        <begin position="173"/>
        <end position="196"/>
    </location>
</feature>
<dbReference type="PANTHER" id="PTHR40078">
    <property type="entry name" value="INTEGRAL MEMBRANE PROTEIN-RELATED"/>
    <property type="match status" value="1"/>
</dbReference>
<evidence type="ECO:0000256" key="1">
    <source>
        <dbReference type="SAM" id="Phobius"/>
    </source>
</evidence>
<feature type="transmembrane region" description="Helical" evidence="1">
    <location>
        <begin position="91"/>
        <end position="112"/>
    </location>
</feature>
<dbReference type="OrthoDB" id="154912at2"/>
<reference evidence="3 4" key="1">
    <citation type="submission" date="2019-05" db="EMBL/GenBank/DDBJ databases">
        <title>Mumia sp. nov., isolated from the intestinal contents of plateau pika (Ochotona curzoniae) in the Qinghai-Tibet plateau of China.</title>
        <authorList>
            <person name="Tian Z."/>
        </authorList>
    </citation>
    <scope>NUCLEOTIDE SEQUENCE [LARGE SCALE GENOMIC DNA]</scope>
    <source>
        <strain evidence="4">527</strain>
        <strain evidence="3">Z527</strain>
    </source>
</reference>
<feature type="transmembrane region" description="Helical" evidence="1">
    <location>
        <begin position="118"/>
        <end position="140"/>
    </location>
</feature>
<feature type="transmembrane region" description="Helical" evidence="1">
    <location>
        <begin position="29"/>
        <end position="50"/>
    </location>
</feature>
<accession>A0A5C4MB15</accession>
<dbReference type="InterPro" id="IPR038750">
    <property type="entry name" value="YczE/YyaS-like"/>
</dbReference>
<dbReference type="EMBL" id="VDFR01000169">
    <property type="protein sequence ID" value="TNC33501.1"/>
    <property type="molecule type" value="Genomic_DNA"/>
</dbReference>
<evidence type="ECO:0008006" key="5">
    <source>
        <dbReference type="Google" id="ProtNLM"/>
    </source>
</evidence>
<comment type="caution">
    <text evidence="3">The sequence shown here is derived from an EMBL/GenBank/DDBJ whole genome shotgun (WGS) entry which is preliminary data.</text>
</comment>
<keyword evidence="1" id="KW-1133">Transmembrane helix</keyword>
<sequence>MARAPYSPSTHSPLDQLRSGKLGRRLPQLVFGLMLYGWSMALMIEAGLGLDPWDVFHEGLTLYVPLTFGQVTILVGAAVLLLWIPLRQWPGVGTILNVILIGLAVDQGLWLLAQPDSLTLRIVMLIAGVVLNGFAGALYIGAHLGPGPRDGLFLGLVRRTGYSVRLMRTSVEVAVLGLGWLLGGTVGVGTVLYALAIGPLVQAFLPLVQVQVPEPEPSPEPA</sequence>
<evidence type="ECO:0000313" key="3">
    <source>
        <dbReference type="EMBL" id="TNC33501.1"/>
    </source>
</evidence>
<dbReference type="AlphaFoldDB" id="A0A5C4MB15"/>
<keyword evidence="1" id="KW-0812">Transmembrane</keyword>
<proteinExistence type="predicted"/>
<dbReference type="EMBL" id="VDFR01000236">
    <property type="protein sequence ID" value="TNC27926.1"/>
    <property type="molecule type" value="Genomic_DNA"/>
</dbReference>
<feature type="transmembrane region" description="Helical" evidence="1">
    <location>
        <begin position="62"/>
        <end position="84"/>
    </location>
</feature>
<dbReference type="Pfam" id="PF19700">
    <property type="entry name" value="DUF6198"/>
    <property type="match status" value="1"/>
</dbReference>